<evidence type="ECO:0000313" key="3">
    <source>
        <dbReference type="EMBL" id="WMN07323.1"/>
    </source>
</evidence>
<sequence>MIKLNFILLMFANIFLFANSNGNASGKNYSEKDTDWNNCYLTPQIVPGGNCYGSGSAGQAVSGTRYTVAVTAGYNGAVNYNRTIELMLSKGSTIIDAAYVTIPAGATVSNNQDVFQIASERYGDVTITIANVNGSSSSACSWRSTTNNVRNCYHDDGNYSGGGLPGRDPEIPIEPNDPTDPEEPCIKDANGNCI</sequence>
<feature type="region of interest" description="Disordered" evidence="1">
    <location>
        <begin position="160"/>
        <end position="194"/>
    </location>
</feature>
<dbReference type="AlphaFoldDB" id="A0AA51N751"/>
<dbReference type="EMBL" id="CP129970">
    <property type="protein sequence ID" value="WMN07323.1"/>
    <property type="molecule type" value="Genomic_DNA"/>
</dbReference>
<evidence type="ECO:0000313" key="4">
    <source>
        <dbReference type="Proteomes" id="UP001244443"/>
    </source>
</evidence>
<evidence type="ECO:0000256" key="2">
    <source>
        <dbReference type="SAM" id="SignalP"/>
    </source>
</evidence>
<keyword evidence="2" id="KW-0732">Signal</keyword>
<dbReference type="RefSeq" id="WP_308357437.1">
    <property type="nucleotide sequence ID" value="NZ_CP129970.2"/>
</dbReference>
<feature type="chain" id="PRO_5041389354" evidence="2">
    <location>
        <begin position="19"/>
        <end position="194"/>
    </location>
</feature>
<protein>
    <submittedName>
        <fullName evidence="3">Uncharacterized protein</fullName>
    </submittedName>
</protein>
<gene>
    <name evidence="3" type="ORF">QYS48_28495</name>
</gene>
<name>A0AA51N751_9BACT</name>
<feature type="signal peptide" evidence="2">
    <location>
        <begin position="1"/>
        <end position="18"/>
    </location>
</feature>
<keyword evidence="4" id="KW-1185">Reference proteome</keyword>
<accession>A0AA51N751</accession>
<organism evidence="3 4">
    <name type="scientific">Marivirga arenosa</name>
    <dbReference type="NCBI Taxonomy" id="3059076"/>
    <lineage>
        <taxon>Bacteria</taxon>
        <taxon>Pseudomonadati</taxon>
        <taxon>Bacteroidota</taxon>
        <taxon>Cytophagia</taxon>
        <taxon>Cytophagales</taxon>
        <taxon>Marivirgaceae</taxon>
        <taxon>Marivirga</taxon>
    </lineage>
</organism>
<reference evidence="3" key="1">
    <citation type="submission" date="2023-08" db="EMBL/GenBank/DDBJ databases">
        <title>Comparative genomics and taxonomic characterization of three novel marine species of genus Marivirga.</title>
        <authorList>
            <person name="Muhammad N."/>
            <person name="Kim S.-G."/>
        </authorList>
    </citation>
    <scope>NUCLEOTIDE SEQUENCE [LARGE SCALE GENOMIC DNA]</scope>
    <source>
        <strain evidence="3">ABR2-2</strain>
    </source>
</reference>
<dbReference type="Proteomes" id="UP001244443">
    <property type="component" value="Chromosome"/>
</dbReference>
<proteinExistence type="predicted"/>
<evidence type="ECO:0000256" key="1">
    <source>
        <dbReference type="SAM" id="MobiDB-lite"/>
    </source>
</evidence>